<keyword evidence="1" id="KW-0547">Nucleotide-binding</keyword>
<dbReference type="Proteomes" id="UP000191040">
    <property type="component" value="Chromosome I"/>
</dbReference>
<dbReference type="AlphaFoldDB" id="A0A1T4Z7S3"/>
<proteinExistence type="predicted"/>
<dbReference type="STRING" id="1736691.SAMN06295964_3100"/>
<dbReference type="EMBL" id="LT796768">
    <property type="protein sequence ID" value="SKB10100.1"/>
    <property type="molecule type" value="Genomic_DNA"/>
</dbReference>
<protein>
    <submittedName>
        <fullName evidence="3">Uncharacterized protein</fullName>
    </submittedName>
</protein>
<sequence length="117" mass="13289">MDARDLDRWQEHGREHGYIRARLRLLTTEQGGRQGAIHSGYRSCWGFPLALHADMHDGPLLIERREILDPGEVAIVCLHPLFPEFWPEVSEGLPLVMFEGSRKVGEAVVIEVVPPVR</sequence>
<organism evidence="3 4">
    <name type="scientific">Aeromicrobium choanae</name>
    <dbReference type="NCBI Taxonomy" id="1736691"/>
    <lineage>
        <taxon>Bacteria</taxon>
        <taxon>Bacillati</taxon>
        <taxon>Actinomycetota</taxon>
        <taxon>Actinomycetes</taxon>
        <taxon>Propionibacteriales</taxon>
        <taxon>Nocardioidaceae</taxon>
        <taxon>Aeromicrobium</taxon>
    </lineage>
</organism>
<gene>
    <name evidence="3" type="ORF">SAMN06295964_3100</name>
</gene>
<dbReference type="SUPFAM" id="SSF50465">
    <property type="entry name" value="EF-Tu/eEF-1alpha/eIF2-gamma C-terminal domain"/>
    <property type="match status" value="1"/>
</dbReference>
<dbReference type="RefSeq" id="WP_078700979.1">
    <property type="nucleotide sequence ID" value="NZ_LT796768.1"/>
</dbReference>
<dbReference type="OrthoDB" id="3472120at2"/>
<keyword evidence="2" id="KW-0342">GTP-binding</keyword>
<name>A0A1T4Z7S3_9ACTN</name>
<dbReference type="InterPro" id="IPR009001">
    <property type="entry name" value="Transl_elong_EF1A/Init_IF2_C"/>
</dbReference>
<dbReference type="Gene3D" id="2.40.30.10">
    <property type="entry name" value="Translation factors"/>
    <property type="match status" value="1"/>
</dbReference>
<reference evidence="4" key="1">
    <citation type="submission" date="2017-02" db="EMBL/GenBank/DDBJ databases">
        <authorList>
            <person name="Varghese N."/>
            <person name="Submissions S."/>
        </authorList>
    </citation>
    <scope>NUCLEOTIDE SEQUENCE [LARGE SCALE GENOMIC DNA]</scope>
    <source>
        <strain evidence="4">9H-4</strain>
    </source>
</reference>
<evidence type="ECO:0000313" key="4">
    <source>
        <dbReference type="Proteomes" id="UP000191040"/>
    </source>
</evidence>
<evidence type="ECO:0000256" key="2">
    <source>
        <dbReference type="ARBA" id="ARBA00023134"/>
    </source>
</evidence>
<evidence type="ECO:0000256" key="1">
    <source>
        <dbReference type="ARBA" id="ARBA00022741"/>
    </source>
</evidence>
<dbReference type="GO" id="GO:0005525">
    <property type="term" value="F:GTP binding"/>
    <property type="evidence" value="ECO:0007669"/>
    <property type="project" value="UniProtKB-KW"/>
</dbReference>
<evidence type="ECO:0000313" key="3">
    <source>
        <dbReference type="EMBL" id="SKB10100.1"/>
    </source>
</evidence>
<keyword evidence="4" id="KW-1185">Reference proteome</keyword>
<accession>A0A1T4Z7S3</accession>